<sequence length="220" mass="23571">MVCLCASAAASQDAAKNSKICDSTDMAFNTGQLDYASQGGALTAFGHIMTLCSKKYSTPELTTANINNLLHAFRTNIGRYEGAANSDHTYRFGKGKAASGSCSGDHGTADVCISYAAVLGKQQGGKDALTAIKWVDKLLTVKGKLATREQQIKRKQHQQSAMINLVTVAEGLYEEAAHGRPQADTKDPIPKPQKVDPTQTKACENHNKNKTSCESIDKCE</sequence>
<accession>A0A1G4I7T4</accession>
<evidence type="ECO:0000256" key="4">
    <source>
        <dbReference type="ARBA" id="ARBA00022622"/>
    </source>
</evidence>
<feature type="domain" description="Trypanosome variant surface glycoprotein B-type N-terminal" evidence="10">
    <location>
        <begin position="1"/>
        <end position="161"/>
    </location>
</feature>
<dbReference type="InterPro" id="IPR025932">
    <property type="entry name" value="Trypano_VSG_B_N_dom"/>
</dbReference>
<name>A0A1G4I7T4_TRYEQ</name>
<keyword evidence="8" id="KW-0449">Lipoprotein</keyword>
<evidence type="ECO:0000256" key="3">
    <source>
        <dbReference type="ARBA" id="ARBA00022475"/>
    </source>
</evidence>
<feature type="compositionally biased region" description="Basic and acidic residues" evidence="9">
    <location>
        <begin position="177"/>
        <end position="189"/>
    </location>
</feature>
<evidence type="ECO:0000256" key="9">
    <source>
        <dbReference type="SAM" id="MobiDB-lite"/>
    </source>
</evidence>
<comment type="subcellular location">
    <subcellularLocation>
        <location evidence="2">Cell membrane</location>
        <topology evidence="2">Lipid-anchor</topology>
        <topology evidence="2">GPI-anchor</topology>
    </subcellularLocation>
</comment>
<keyword evidence="6" id="KW-0472">Membrane</keyword>
<dbReference type="GO" id="GO:0005886">
    <property type="term" value="C:plasma membrane"/>
    <property type="evidence" value="ECO:0007669"/>
    <property type="project" value="UniProtKB-SubCell"/>
</dbReference>
<reference evidence="11" key="1">
    <citation type="submission" date="2016-09" db="EMBL/GenBank/DDBJ databases">
        <authorList>
            <person name="Hebert L."/>
            <person name="Moumen B."/>
        </authorList>
    </citation>
    <scope>NUCLEOTIDE SEQUENCE [LARGE SCALE GENOMIC DNA]</scope>
    <source>
        <strain evidence="11">OVI</strain>
    </source>
</reference>
<evidence type="ECO:0000313" key="12">
    <source>
        <dbReference type="Proteomes" id="UP000195570"/>
    </source>
</evidence>
<evidence type="ECO:0000256" key="5">
    <source>
        <dbReference type="ARBA" id="ARBA00022729"/>
    </source>
</evidence>
<organism evidence="11 12">
    <name type="scientific">Trypanosoma equiperdum</name>
    <dbReference type="NCBI Taxonomy" id="5694"/>
    <lineage>
        <taxon>Eukaryota</taxon>
        <taxon>Discoba</taxon>
        <taxon>Euglenozoa</taxon>
        <taxon>Kinetoplastea</taxon>
        <taxon>Metakinetoplastina</taxon>
        <taxon>Trypanosomatida</taxon>
        <taxon>Trypanosomatidae</taxon>
        <taxon>Trypanosoma</taxon>
    </lineage>
</organism>
<evidence type="ECO:0000256" key="2">
    <source>
        <dbReference type="ARBA" id="ARBA00004609"/>
    </source>
</evidence>
<evidence type="ECO:0000313" key="11">
    <source>
        <dbReference type="EMBL" id="SCU68078.1"/>
    </source>
</evidence>
<keyword evidence="12" id="KW-1185">Reference proteome</keyword>
<evidence type="ECO:0000256" key="1">
    <source>
        <dbReference type="ARBA" id="ARBA00002523"/>
    </source>
</evidence>
<feature type="region of interest" description="Disordered" evidence="9">
    <location>
        <begin position="177"/>
        <end position="220"/>
    </location>
</feature>
<dbReference type="Proteomes" id="UP000195570">
    <property type="component" value="Unassembled WGS sequence"/>
</dbReference>
<dbReference type="EMBL" id="CZPT02000877">
    <property type="protein sequence ID" value="SCU68078.1"/>
    <property type="molecule type" value="Genomic_DNA"/>
</dbReference>
<evidence type="ECO:0000256" key="6">
    <source>
        <dbReference type="ARBA" id="ARBA00023136"/>
    </source>
</evidence>
<dbReference type="VEuPathDB" id="TriTrypDB:TEOVI_000748500"/>
<comment type="function">
    <text evidence="1">VSG forms a coat on the surface of the parasite. The trypanosome evades the immune response of the host by expressing a series of antigenically distinct VSGs from an estimated 1000 VSG genes.</text>
</comment>
<dbReference type="GeneID" id="92381419"/>
<evidence type="ECO:0000259" key="10">
    <source>
        <dbReference type="Pfam" id="PF13206"/>
    </source>
</evidence>
<comment type="caution">
    <text evidence="11">The sequence shown here is derived from an EMBL/GenBank/DDBJ whole genome shotgun (WGS) entry which is preliminary data.</text>
</comment>
<keyword evidence="3" id="KW-1003">Cell membrane</keyword>
<dbReference type="GO" id="GO:0098552">
    <property type="term" value="C:side of membrane"/>
    <property type="evidence" value="ECO:0007669"/>
    <property type="project" value="UniProtKB-KW"/>
</dbReference>
<evidence type="ECO:0000256" key="8">
    <source>
        <dbReference type="ARBA" id="ARBA00023288"/>
    </source>
</evidence>
<gene>
    <name evidence="11" type="ORF">TEOVI_000748500</name>
</gene>
<evidence type="ECO:0000256" key="7">
    <source>
        <dbReference type="ARBA" id="ARBA00023180"/>
    </source>
</evidence>
<keyword evidence="4" id="KW-0336">GPI-anchor</keyword>
<dbReference type="AlphaFoldDB" id="A0A1G4I7T4"/>
<protein>
    <submittedName>
        <fullName evidence="11">Trypanosomal VSG domain containing protein, putative</fullName>
    </submittedName>
</protein>
<dbReference type="RefSeq" id="XP_067079310.1">
    <property type="nucleotide sequence ID" value="XM_067223209.1"/>
</dbReference>
<keyword evidence="5" id="KW-0732">Signal</keyword>
<keyword evidence="7" id="KW-0325">Glycoprotein</keyword>
<dbReference type="Pfam" id="PF13206">
    <property type="entry name" value="VSG_B"/>
    <property type="match status" value="1"/>
</dbReference>
<proteinExistence type="predicted"/>